<dbReference type="Pfam" id="PF13411">
    <property type="entry name" value="MerR_1"/>
    <property type="match status" value="1"/>
</dbReference>
<dbReference type="AlphaFoldDB" id="A0A438MHZ1"/>
<dbReference type="InterPro" id="IPR000551">
    <property type="entry name" value="MerR-type_HTH_dom"/>
</dbReference>
<evidence type="ECO:0000256" key="1">
    <source>
        <dbReference type="ARBA" id="ARBA00023125"/>
    </source>
</evidence>
<sequence length="115" mass="12741">MRIGDLAREAGVSPRMLRYYEEQGLLRSQRSSGGHRRYADDSPATVRNIRGLLAAGLPTHLIREILRCVEGPSLADLHPCVRRYLDEQLSELDARISGLQQSRSALASLIQTTAA</sequence>
<dbReference type="PANTHER" id="PTHR30204:SF93">
    <property type="entry name" value="HTH MERR-TYPE DOMAIN-CONTAINING PROTEIN"/>
    <property type="match status" value="1"/>
</dbReference>
<dbReference type="SMART" id="SM00422">
    <property type="entry name" value="HTH_MERR"/>
    <property type="match status" value="1"/>
</dbReference>
<protein>
    <submittedName>
        <fullName evidence="3">DNA-binding transcriptional MerR regulator</fullName>
    </submittedName>
</protein>
<dbReference type="PRINTS" id="PR00040">
    <property type="entry name" value="HTHMERR"/>
</dbReference>
<dbReference type="OrthoDB" id="5296483at2"/>
<evidence type="ECO:0000313" key="3">
    <source>
        <dbReference type="EMBL" id="RVX45500.1"/>
    </source>
</evidence>
<dbReference type="PROSITE" id="PS00552">
    <property type="entry name" value="HTH_MERR_1"/>
    <property type="match status" value="1"/>
</dbReference>
<feature type="domain" description="HTH merR-type" evidence="2">
    <location>
        <begin position="1"/>
        <end position="68"/>
    </location>
</feature>
<reference evidence="3 4" key="1">
    <citation type="submission" date="2019-01" db="EMBL/GenBank/DDBJ databases">
        <title>Sequencing the genomes of 1000 actinobacteria strains.</title>
        <authorList>
            <person name="Klenk H.-P."/>
        </authorList>
    </citation>
    <scope>NUCLEOTIDE SEQUENCE [LARGE SCALE GENOMIC DNA]</scope>
    <source>
        <strain evidence="3 4">DSM 43925</strain>
    </source>
</reference>
<dbReference type="InterPro" id="IPR009061">
    <property type="entry name" value="DNA-bd_dom_put_sf"/>
</dbReference>
<dbReference type="PANTHER" id="PTHR30204">
    <property type="entry name" value="REDOX-CYCLING DRUG-SENSING TRANSCRIPTIONAL ACTIVATOR SOXR"/>
    <property type="match status" value="1"/>
</dbReference>
<organism evidence="3 4">
    <name type="scientific">Nonomuraea polychroma</name>
    <dbReference type="NCBI Taxonomy" id="46176"/>
    <lineage>
        <taxon>Bacteria</taxon>
        <taxon>Bacillati</taxon>
        <taxon>Actinomycetota</taxon>
        <taxon>Actinomycetes</taxon>
        <taxon>Streptosporangiales</taxon>
        <taxon>Streptosporangiaceae</taxon>
        <taxon>Nonomuraea</taxon>
    </lineage>
</organism>
<dbReference type="RefSeq" id="WP_127937114.1">
    <property type="nucleotide sequence ID" value="NZ_SAUN01000001.1"/>
</dbReference>
<dbReference type="EMBL" id="SAUN01000001">
    <property type="protein sequence ID" value="RVX45500.1"/>
    <property type="molecule type" value="Genomic_DNA"/>
</dbReference>
<proteinExistence type="predicted"/>
<dbReference type="GO" id="GO:0003677">
    <property type="term" value="F:DNA binding"/>
    <property type="evidence" value="ECO:0007669"/>
    <property type="project" value="UniProtKB-KW"/>
</dbReference>
<dbReference type="PROSITE" id="PS50937">
    <property type="entry name" value="HTH_MERR_2"/>
    <property type="match status" value="1"/>
</dbReference>
<dbReference type="Gene3D" id="1.10.1660.10">
    <property type="match status" value="1"/>
</dbReference>
<evidence type="ECO:0000259" key="2">
    <source>
        <dbReference type="PROSITE" id="PS50937"/>
    </source>
</evidence>
<name>A0A438MHZ1_9ACTN</name>
<evidence type="ECO:0000313" key="4">
    <source>
        <dbReference type="Proteomes" id="UP000284824"/>
    </source>
</evidence>
<comment type="caution">
    <text evidence="3">The sequence shown here is derived from an EMBL/GenBank/DDBJ whole genome shotgun (WGS) entry which is preliminary data.</text>
</comment>
<dbReference type="SUPFAM" id="SSF46955">
    <property type="entry name" value="Putative DNA-binding domain"/>
    <property type="match status" value="1"/>
</dbReference>
<dbReference type="GO" id="GO:0003700">
    <property type="term" value="F:DNA-binding transcription factor activity"/>
    <property type="evidence" value="ECO:0007669"/>
    <property type="project" value="InterPro"/>
</dbReference>
<keyword evidence="1 3" id="KW-0238">DNA-binding</keyword>
<keyword evidence="4" id="KW-1185">Reference proteome</keyword>
<gene>
    <name evidence="3" type="ORF">EDD27_8304</name>
</gene>
<dbReference type="Proteomes" id="UP000284824">
    <property type="component" value="Unassembled WGS sequence"/>
</dbReference>
<accession>A0A438MHZ1</accession>
<dbReference type="InterPro" id="IPR047057">
    <property type="entry name" value="MerR_fam"/>
</dbReference>